<dbReference type="PANTHER" id="PTHR35333:SF5">
    <property type="entry name" value="CONSERVED LIPOPROTEIN LPQF-RELATED"/>
    <property type="match status" value="1"/>
</dbReference>
<dbReference type="EMBL" id="BMZE01000002">
    <property type="protein sequence ID" value="GHA20966.1"/>
    <property type="molecule type" value="Genomic_DNA"/>
</dbReference>
<dbReference type="RefSeq" id="WP_189424923.1">
    <property type="nucleotide sequence ID" value="NZ_BMZE01000002.1"/>
</dbReference>
<dbReference type="Gene3D" id="3.10.450.280">
    <property type="match status" value="1"/>
</dbReference>
<keyword evidence="2" id="KW-0732">Signal</keyword>
<dbReference type="Proteomes" id="UP000646579">
    <property type="component" value="Unassembled WGS sequence"/>
</dbReference>
<keyword evidence="4" id="KW-0378">Hydrolase</keyword>
<dbReference type="Gene3D" id="3.40.710.10">
    <property type="entry name" value="DD-peptidase/beta-lactamase superfamily"/>
    <property type="match status" value="1"/>
</dbReference>
<dbReference type="AlphaFoldDB" id="A0A918S4J3"/>
<evidence type="ECO:0000259" key="3">
    <source>
        <dbReference type="Pfam" id="PF13354"/>
    </source>
</evidence>
<evidence type="ECO:0000256" key="2">
    <source>
        <dbReference type="SAM" id="SignalP"/>
    </source>
</evidence>
<evidence type="ECO:0000256" key="1">
    <source>
        <dbReference type="ARBA" id="ARBA00001526"/>
    </source>
</evidence>
<keyword evidence="5" id="KW-1185">Reference proteome</keyword>
<dbReference type="GO" id="GO:0008800">
    <property type="term" value="F:beta-lactamase activity"/>
    <property type="evidence" value="ECO:0007669"/>
    <property type="project" value="UniProtKB-EC"/>
</dbReference>
<dbReference type="GO" id="GO:0030655">
    <property type="term" value="P:beta-lactam antibiotic catabolic process"/>
    <property type="evidence" value="ECO:0007669"/>
    <property type="project" value="InterPro"/>
</dbReference>
<dbReference type="GO" id="GO:0046677">
    <property type="term" value="P:response to antibiotic"/>
    <property type="evidence" value="ECO:0007669"/>
    <property type="project" value="InterPro"/>
</dbReference>
<comment type="catalytic activity">
    <reaction evidence="1">
        <text>a beta-lactam + H2O = a substituted beta-amino acid</text>
        <dbReference type="Rhea" id="RHEA:20401"/>
        <dbReference type="ChEBI" id="CHEBI:15377"/>
        <dbReference type="ChEBI" id="CHEBI:35627"/>
        <dbReference type="ChEBI" id="CHEBI:140347"/>
        <dbReference type="EC" id="3.5.2.6"/>
    </reaction>
</comment>
<feature type="chain" id="PRO_5037801016" evidence="2">
    <location>
        <begin position="22"/>
        <end position="395"/>
    </location>
</feature>
<evidence type="ECO:0000313" key="4">
    <source>
        <dbReference type="EMBL" id="GHA20966.1"/>
    </source>
</evidence>
<feature type="domain" description="Beta-lactamase class A catalytic" evidence="3">
    <location>
        <begin position="136"/>
        <end position="239"/>
    </location>
</feature>
<accession>A0A918S4J3</accession>
<name>A0A918S4J3_9HYPH</name>
<reference evidence="4" key="2">
    <citation type="submission" date="2020-09" db="EMBL/GenBank/DDBJ databases">
        <authorList>
            <person name="Sun Q."/>
            <person name="Kim S."/>
        </authorList>
    </citation>
    <scope>NUCLEOTIDE SEQUENCE</scope>
    <source>
        <strain evidence="4">KCTC 32437</strain>
    </source>
</reference>
<proteinExistence type="predicted"/>
<dbReference type="InterPro" id="IPR000871">
    <property type="entry name" value="Beta-lactam_class-A"/>
</dbReference>
<feature type="signal peptide" evidence="2">
    <location>
        <begin position="1"/>
        <end position="21"/>
    </location>
</feature>
<comment type="caution">
    <text evidence="4">The sequence shown here is derived from an EMBL/GenBank/DDBJ whole genome shotgun (WGS) entry which is preliminary data.</text>
</comment>
<dbReference type="PROSITE" id="PS51257">
    <property type="entry name" value="PROKAR_LIPOPROTEIN"/>
    <property type="match status" value="1"/>
</dbReference>
<sequence length="395" mass="41990">MLRLIAGALIAAILACAPVAAQQENAMDAPRDVIAELLGQDSVSAERFTPAFLEQVPISQIEALLAQVRSTIGATESVIPRGDSYVVRTRTHTMPVEISLTADGRISRLLFRPPVQRNASIADIAAQFDELEGAVSYLVLRDGEEMASSRADDALAVGSAFKLGVIGVAQQRVADGALGWSDVLRLDARHVSLPSGLLQTFPSGAPVTVHTASALMISISDNTATDLLMDALGREAVAEQLGIEFALTTREFFFLKGDIEMREAYLAADTATKAEIAQQMAARELPALNPNLPLHDEGVEWYVSARTLCTLIEDVADLDVMQINPGVADPAQWQSVAYKGGSETGVLNMTTYAVGQDGSRNCVVLTINAAQPIQATTPTSIYASILAALSPQDTD</sequence>
<evidence type="ECO:0000313" key="5">
    <source>
        <dbReference type="Proteomes" id="UP000646579"/>
    </source>
</evidence>
<reference evidence="4" key="1">
    <citation type="journal article" date="2014" name="Int. J. Syst. Evol. Microbiol.">
        <title>Complete genome sequence of Corynebacterium casei LMG S-19264T (=DSM 44701T), isolated from a smear-ripened cheese.</title>
        <authorList>
            <consortium name="US DOE Joint Genome Institute (JGI-PGF)"/>
            <person name="Walter F."/>
            <person name="Albersmeier A."/>
            <person name="Kalinowski J."/>
            <person name="Ruckert C."/>
        </authorList>
    </citation>
    <scope>NUCLEOTIDE SEQUENCE</scope>
    <source>
        <strain evidence="4">KCTC 32437</strain>
    </source>
</reference>
<dbReference type="Pfam" id="PF13354">
    <property type="entry name" value="Beta-lactamase2"/>
    <property type="match status" value="1"/>
</dbReference>
<protein>
    <submittedName>
        <fullName evidence="4">Serine hydrolase</fullName>
    </submittedName>
</protein>
<dbReference type="InterPro" id="IPR045155">
    <property type="entry name" value="Beta-lactam_cat"/>
</dbReference>
<dbReference type="SUPFAM" id="SSF56601">
    <property type="entry name" value="beta-lactamase/transpeptidase-like"/>
    <property type="match status" value="1"/>
</dbReference>
<organism evidence="4 5">
    <name type="scientific">Devosia pacifica</name>
    <dbReference type="NCBI Taxonomy" id="1335967"/>
    <lineage>
        <taxon>Bacteria</taxon>
        <taxon>Pseudomonadati</taxon>
        <taxon>Pseudomonadota</taxon>
        <taxon>Alphaproteobacteria</taxon>
        <taxon>Hyphomicrobiales</taxon>
        <taxon>Devosiaceae</taxon>
        <taxon>Devosia</taxon>
    </lineage>
</organism>
<dbReference type="PANTHER" id="PTHR35333">
    <property type="entry name" value="BETA-LACTAMASE"/>
    <property type="match status" value="1"/>
</dbReference>
<dbReference type="InterPro" id="IPR012338">
    <property type="entry name" value="Beta-lactam/transpept-like"/>
</dbReference>
<gene>
    <name evidence="4" type="ORF">GCM10007989_15170</name>
</gene>